<sequence>MNALIQLINISFAHGEKQLFDQLSLVINAKQKIGLVGHNGCGKSTLFSLITNSLQVDSGEVRKARHVKIGHVDQFVPEKFMNSSAVDMVVSALPTEEQTCSRWRAESHLMSLGFNHTQMNQTIQSMSGGQQNLVLIARALINEPDVLLMDEPGNHMDIKAMLTLESYLKNECKCAVMMISHDAQLLDSICDKTVFIRDQKSYEFELAYSNAKAALEKMDQDAEKRRLIEEKEIDRLQKTAKRLAVWGHQYDNEDLSRKSKSILKRVEKLEADKTFVTQGSALKLTLNDQSLAAKQVLAIDDFTVMIPTIKKALYEIEAISIKPGDRVALLGENGCGKSTLLNILQQQFAKERSLDEKIRFNPRTELGFYEQELEQLQSKESRLDWLRRNTHANEEELKRTLINAGIRFREFDREVKSLSGGEKARLMFMSFSLNQPNLLILDEPTNHIDLQGKEELTEQLMTSGATLLITSHDRQFLNNIATRWFCIQDKKLIELPEPDEFYEQLLLRANNHLDLEQPNEVEIMEAAKNEDILIRIELLEKKLAEDQKRKPKFQKPKLQQEWKVELEELWNQIK</sequence>
<dbReference type="InterPro" id="IPR027417">
    <property type="entry name" value="P-loop_NTPase"/>
</dbReference>
<keyword evidence="3 5" id="KW-0067">ATP-binding</keyword>
<dbReference type="SUPFAM" id="SSF52540">
    <property type="entry name" value="P-loop containing nucleoside triphosphate hydrolases"/>
    <property type="match status" value="2"/>
</dbReference>
<dbReference type="SMART" id="SM00382">
    <property type="entry name" value="AAA"/>
    <property type="match status" value="2"/>
</dbReference>
<dbReference type="PANTHER" id="PTHR19211">
    <property type="entry name" value="ATP-BINDING TRANSPORT PROTEIN-RELATED"/>
    <property type="match status" value="1"/>
</dbReference>
<comment type="caution">
    <text evidence="5">The sequence shown here is derived from an EMBL/GenBank/DDBJ whole genome shotgun (WGS) entry which is preliminary data.</text>
</comment>
<feature type="domain" description="ABC transporter" evidence="4">
    <location>
        <begin position="297"/>
        <end position="514"/>
    </location>
</feature>
<dbReference type="RefSeq" id="WP_142891517.1">
    <property type="nucleotide sequence ID" value="NZ_ML660160.1"/>
</dbReference>
<dbReference type="GO" id="GO:0016887">
    <property type="term" value="F:ATP hydrolysis activity"/>
    <property type="evidence" value="ECO:0007669"/>
    <property type="project" value="InterPro"/>
</dbReference>
<dbReference type="CDD" id="cd03221">
    <property type="entry name" value="ABCF_EF-3"/>
    <property type="match status" value="2"/>
</dbReference>
<reference evidence="5 6" key="1">
    <citation type="submission" date="2019-07" db="EMBL/GenBank/DDBJ databases">
        <title>Draft genome for Aliikangiella sp. M105.</title>
        <authorList>
            <person name="Wang G."/>
        </authorList>
    </citation>
    <scope>NUCLEOTIDE SEQUENCE [LARGE SCALE GENOMIC DNA]</scope>
    <source>
        <strain evidence="5 6">M105</strain>
    </source>
</reference>
<keyword evidence="1" id="KW-0677">Repeat</keyword>
<dbReference type="PANTHER" id="PTHR19211:SF14">
    <property type="entry name" value="ATP-BINDING CASSETTE SUB-FAMILY F MEMBER 1"/>
    <property type="match status" value="1"/>
</dbReference>
<feature type="domain" description="ABC transporter" evidence="4">
    <location>
        <begin position="5"/>
        <end position="223"/>
    </location>
</feature>
<proteinExistence type="predicted"/>
<dbReference type="InterPro" id="IPR050611">
    <property type="entry name" value="ABCF"/>
</dbReference>
<evidence type="ECO:0000313" key="6">
    <source>
        <dbReference type="Proteomes" id="UP000315439"/>
    </source>
</evidence>
<evidence type="ECO:0000313" key="5">
    <source>
        <dbReference type="EMBL" id="TQV89453.1"/>
    </source>
</evidence>
<evidence type="ECO:0000256" key="3">
    <source>
        <dbReference type="ARBA" id="ARBA00022840"/>
    </source>
</evidence>
<evidence type="ECO:0000256" key="1">
    <source>
        <dbReference type="ARBA" id="ARBA00022737"/>
    </source>
</evidence>
<dbReference type="InterPro" id="IPR003439">
    <property type="entry name" value="ABC_transporter-like_ATP-bd"/>
</dbReference>
<dbReference type="PROSITE" id="PS50893">
    <property type="entry name" value="ABC_TRANSPORTER_2"/>
    <property type="match status" value="2"/>
</dbReference>
<organism evidence="5 6">
    <name type="scientific">Aliikangiella coralliicola</name>
    <dbReference type="NCBI Taxonomy" id="2592383"/>
    <lineage>
        <taxon>Bacteria</taxon>
        <taxon>Pseudomonadati</taxon>
        <taxon>Pseudomonadota</taxon>
        <taxon>Gammaproteobacteria</taxon>
        <taxon>Oceanospirillales</taxon>
        <taxon>Pleioneaceae</taxon>
        <taxon>Aliikangiella</taxon>
    </lineage>
</organism>
<dbReference type="OrthoDB" id="9762051at2"/>
<keyword evidence="6" id="KW-1185">Reference proteome</keyword>
<dbReference type="InterPro" id="IPR017871">
    <property type="entry name" value="ABC_transporter-like_CS"/>
</dbReference>
<dbReference type="Gene3D" id="3.40.50.300">
    <property type="entry name" value="P-loop containing nucleotide triphosphate hydrolases"/>
    <property type="match status" value="2"/>
</dbReference>
<dbReference type="PROSITE" id="PS00211">
    <property type="entry name" value="ABC_TRANSPORTER_1"/>
    <property type="match status" value="1"/>
</dbReference>
<name>A0A545UJ43_9GAMM</name>
<accession>A0A545UJ43</accession>
<dbReference type="Proteomes" id="UP000315439">
    <property type="component" value="Unassembled WGS sequence"/>
</dbReference>
<protein>
    <submittedName>
        <fullName evidence="5">ABC-F family ATP-binding cassette domain-containing protein</fullName>
    </submittedName>
</protein>
<evidence type="ECO:0000256" key="2">
    <source>
        <dbReference type="ARBA" id="ARBA00022741"/>
    </source>
</evidence>
<keyword evidence="2" id="KW-0547">Nucleotide-binding</keyword>
<gene>
    <name evidence="5" type="ORF">FLL46_00810</name>
</gene>
<evidence type="ECO:0000259" key="4">
    <source>
        <dbReference type="PROSITE" id="PS50893"/>
    </source>
</evidence>
<dbReference type="EMBL" id="VIKS01000001">
    <property type="protein sequence ID" value="TQV89453.1"/>
    <property type="molecule type" value="Genomic_DNA"/>
</dbReference>
<dbReference type="AlphaFoldDB" id="A0A545UJ43"/>
<dbReference type="InterPro" id="IPR003593">
    <property type="entry name" value="AAA+_ATPase"/>
</dbReference>
<dbReference type="Pfam" id="PF00005">
    <property type="entry name" value="ABC_tran"/>
    <property type="match status" value="2"/>
</dbReference>
<dbReference type="GO" id="GO:0005524">
    <property type="term" value="F:ATP binding"/>
    <property type="evidence" value="ECO:0007669"/>
    <property type="project" value="UniProtKB-KW"/>
</dbReference>